<keyword evidence="5 9" id="KW-0560">Oxidoreductase</keyword>
<dbReference type="FunFam" id="3.40.50.720:FF:000021">
    <property type="entry name" value="D-3-phosphoglycerate dehydrogenase"/>
    <property type="match status" value="1"/>
</dbReference>
<evidence type="ECO:0000256" key="3">
    <source>
        <dbReference type="ARBA" id="ARBA00005854"/>
    </source>
</evidence>
<dbReference type="GO" id="GO:0051287">
    <property type="term" value="F:NAD binding"/>
    <property type="evidence" value="ECO:0007669"/>
    <property type="project" value="UniProtKB-UniRule"/>
</dbReference>
<dbReference type="SUPFAM" id="SSF51735">
    <property type="entry name" value="NAD(P)-binding Rossmann-fold domains"/>
    <property type="match status" value="1"/>
</dbReference>
<evidence type="ECO:0000256" key="5">
    <source>
        <dbReference type="ARBA" id="ARBA00023002"/>
    </source>
</evidence>
<dbReference type="InterPro" id="IPR045626">
    <property type="entry name" value="PGDH_ASB_dom"/>
</dbReference>
<dbReference type="EMBL" id="CP002959">
    <property type="protein sequence ID" value="AFM13270.1"/>
    <property type="molecule type" value="Genomic_DNA"/>
</dbReference>
<keyword evidence="12" id="KW-1185">Reference proteome</keyword>
<dbReference type="Pfam" id="PF01842">
    <property type="entry name" value="ACT"/>
    <property type="match status" value="1"/>
</dbReference>
<dbReference type="Pfam" id="PF19304">
    <property type="entry name" value="PGDH_inter"/>
    <property type="match status" value="1"/>
</dbReference>
<dbReference type="PROSITE" id="PS51671">
    <property type="entry name" value="ACT"/>
    <property type="match status" value="1"/>
</dbReference>
<dbReference type="PATRIC" id="fig|869212.3.peg.2652"/>
<dbReference type="InterPro" id="IPR006236">
    <property type="entry name" value="PGDH"/>
</dbReference>
<comment type="catalytic activity">
    <reaction evidence="8 9">
        <text>(2R)-3-phosphoglycerate + NAD(+) = 3-phosphooxypyruvate + NADH + H(+)</text>
        <dbReference type="Rhea" id="RHEA:12641"/>
        <dbReference type="ChEBI" id="CHEBI:15378"/>
        <dbReference type="ChEBI" id="CHEBI:18110"/>
        <dbReference type="ChEBI" id="CHEBI:57540"/>
        <dbReference type="ChEBI" id="CHEBI:57945"/>
        <dbReference type="ChEBI" id="CHEBI:58272"/>
        <dbReference type="EC" id="1.1.1.95"/>
    </reaction>
</comment>
<keyword evidence="9" id="KW-0718">Serine biosynthesis</keyword>
<dbReference type="InterPro" id="IPR006140">
    <property type="entry name" value="D-isomer_DH_NAD-bd"/>
</dbReference>
<dbReference type="InterPro" id="IPR029753">
    <property type="entry name" value="D-isomer_DH_CS"/>
</dbReference>
<dbReference type="Pfam" id="PF00389">
    <property type="entry name" value="2-Hacid_dh"/>
    <property type="match status" value="1"/>
</dbReference>
<keyword evidence="6 9" id="KW-0520">NAD</keyword>
<dbReference type="InterPro" id="IPR006139">
    <property type="entry name" value="D-isomer_2_OHA_DH_cat_dom"/>
</dbReference>
<dbReference type="GO" id="GO:0004617">
    <property type="term" value="F:phosphoglycerate dehydrogenase activity"/>
    <property type="evidence" value="ECO:0007669"/>
    <property type="project" value="UniProtKB-UniRule"/>
</dbReference>
<dbReference type="Gene3D" id="3.40.50.720">
    <property type="entry name" value="NAD(P)-binding Rossmann-like Domain"/>
    <property type="match status" value="2"/>
</dbReference>
<dbReference type="PROSITE" id="PS00065">
    <property type="entry name" value="D_2_HYDROXYACID_DH_1"/>
    <property type="match status" value="1"/>
</dbReference>
<evidence type="ECO:0000313" key="12">
    <source>
        <dbReference type="Proteomes" id="UP000006048"/>
    </source>
</evidence>
<comment type="catalytic activity">
    <reaction evidence="7">
        <text>(R)-2-hydroxyglutarate + NAD(+) = 2-oxoglutarate + NADH + H(+)</text>
        <dbReference type="Rhea" id="RHEA:49612"/>
        <dbReference type="ChEBI" id="CHEBI:15378"/>
        <dbReference type="ChEBI" id="CHEBI:15801"/>
        <dbReference type="ChEBI" id="CHEBI:16810"/>
        <dbReference type="ChEBI" id="CHEBI:57540"/>
        <dbReference type="ChEBI" id="CHEBI:57945"/>
        <dbReference type="EC" id="1.1.1.399"/>
    </reaction>
</comment>
<evidence type="ECO:0000256" key="4">
    <source>
        <dbReference type="ARBA" id="ARBA00021582"/>
    </source>
</evidence>
<reference evidence="11 12" key="1">
    <citation type="submission" date="2012-06" db="EMBL/GenBank/DDBJ databases">
        <title>The complete chromosome of genome of Turneriella parva DSM 21527.</title>
        <authorList>
            <consortium name="US DOE Joint Genome Institute (JGI-PGF)"/>
            <person name="Lucas S."/>
            <person name="Han J."/>
            <person name="Lapidus A."/>
            <person name="Bruce D."/>
            <person name="Goodwin L."/>
            <person name="Pitluck S."/>
            <person name="Peters L."/>
            <person name="Kyrpides N."/>
            <person name="Mavromatis K."/>
            <person name="Ivanova N."/>
            <person name="Mikhailova N."/>
            <person name="Chertkov O."/>
            <person name="Detter J.C."/>
            <person name="Tapia R."/>
            <person name="Han C."/>
            <person name="Land M."/>
            <person name="Hauser L."/>
            <person name="Markowitz V."/>
            <person name="Cheng J.-F."/>
            <person name="Hugenholtz P."/>
            <person name="Woyke T."/>
            <person name="Wu D."/>
            <person name="Gronow S."/>
            <person name="Wellnitz S."/>
            <person name="Brambilla E."/>
            <person name="Klenk H.-P."/>
            <person name="Eisen J.A."/>
        </authorList>
    </citation>
    <scope>NUCLEOTIDE SEQUENCE [LARGE SCALE GENOMIC DNA]</scope>
    <source>
        <strain evidence="12">ATCC BAA-1111 / DSM 21527 / NCTC 11395 / H</strain>
    </source>
</reference>
<protein>
    <recommendedName>
        <fullName evidence="4 9">D-3-phosphoglycerate dehydrogenase</fullName>
        <ecNumber evidence="9">1.1.1.95</ecNumber>
    </recommendedName>
</protein>
<feature type="domain" description="ACT" evidence="10">
    <location>
        <begin position="457"/>
        <end position="529"/>
    </location>
</feature>
<dbReference type="KEGG" id="tpx:Turpa_2630"/>
<comment type="similarity">
    <text evidence="3 9">Belongs to the D-isomer specific 2-hydroxyacid dehydrogenase family.</text>
</comment>
<dbReference type="STRING" id="869212.Turpa_2630"/>
<dbReference type="SUPFAM" id="SSF52283">
    <property type="entry name" value="Formate/glycerate dehydrogenase catalytic domain-like"/>
    <property type="match status" value="1"/>
</dbReference>
<dbReference type="SUPFAM" id="SSF55021">
    <property type="entry name" value="ACT-like"/>
    <property type="match status" value="1"/>
</dbReference>
<dbReference type="InterPro" id="IPR002912">
    <property type="entry name" value="ACT_dom"/>
</dbReference>
<dbReference type="Proteomes" id="UP000006048">
    <property type="component" value="Chromosome"/>
</dbReference>
<dbReference type="PANTHER" id="PTHR42938">
    <property type="entry name" value="FORMATE DEHYDROGENASE 1"/>
    <property type="match status" value="1"/>
</dbReference>
<dbReference type="AlphaFoldDB" id="I4B7L3"/>
<comment type="pathway">
    <text evidence="2 9">Amino-acid biosynthesis; L-serine biosynthesis; L-serine from 3-phospho-D-glycerate: step 1/3.</text>
</comment>
<evidence type="ECO:0000256" key="2">
    <source>
        <dbReference type="ARBA" id="ARBA00005216"/>
    </source>
</evidence>
<dbReference type="UniPathway" id="UPA00135">
    <property type="reaction ID" value="UER00196"/>
</dbReference>
<proteinExistence type="inferred from homology"/>
<comment type="function">
    <text evidence="1">Catalyzes the reversible oxidation of 3-phospho-D-glycerate to 3-phosphonooxypyruvate, the first step of the phosphorylated L-serine biosynthesis pathway. Also catalyzes the reversible oxidation of 2-hydroxyglutarate to 2-oxoglutarate.</text>
</comment>
<sequence length="529" mass="57238">MAKPKILISDNLDQDGVDILKASGLFEIDYRKKTSREELEAVIPEVEGLIIRSASKVDKALIEKASKLKVVIRAGVGVDNIDIPACSQKGIVVMNAPAGNSISTAEQAIALMFALARKVPQAHASMKDKKWEKSKFQGSQLTGKTLGVIGLGRIGKEVVKRGKGLQMQVLGFDPYIPSEHLTSLEIDLVPIDTILKQADFITVHTPLTDATRGLVNEKNLSLLKPGVRLINCARGGIYDEAAIAKGVKEGIIGGAGLDVFVEEPLPATSPLYDHEDIVLTPHLGASTDEAQIEVAKETAESMVAYFKNGVARNSLNFPTIDPTSMDALAPWFELCEQVGSFVGQVMKSPIKDIEISYRGGFTELNLNPLEIALTKGLLSVAMGDEVNLVNAPLLAKERSMRVTARKVEKTEKEVSILEMTVYDEKERLSLKAAVGATGGVITELNGNAIKLKPEGYLLYVLNTDTPGVVGKLGTLLGEHNINISSMELSRGKKGGEARTFLGLDDEISKSLLETIRQKEFIVEARFIKI</sequence>
<dbReference type="CDD" id="cd04902">
    <property type="entry name" value="ACT_3PGDH-xct"/>
    <property type="match status" value="1"/>
</dbReference>
<evidence type="ECO:0000259" key="10">
    <source>
        <dbReference type="PROSITE" id="PS51671"/>
    </source>
</evidence>
<evidence type="ECO:0000256" key="9">
    <source>
        <dbReference type="RuleBase" id="RU363003"/>
    </source>
</evidence>
<dbReference type="InterPro" id="IPR029752">
    <property type="entry name" value="D-isomer_DH_CS1"/>
</dbReference>
<dbReference type="RefSeq" id="WP_014803775.1">
    <property type="nucleotide sequence ID" value="NC_018020.1"/>
</dbReference>
<dbReference type="EC" id="1.1.1.95" evidence="9"/>
<accession>I4B7L3</accession>
<dbReference type="Gene3D" id="3.30.70.260">
    <property type="match status" value="1"/>
</dbReference>
<dbReference type="Gene3D" id="3.30.1330.90">
    <property type="entry name" value="D-3-phosphoglycerate dehydrogenase, domain 3"/>
    <property type="match status" value="1"/>
</dbReference>
<evidence type="ECO:0000256" key="6">
    <source>
        <dbReference type="ARBA" id="ARBA00023027"/>
    </source>
</evidence>
<dbReference type="InterPro" id="IPR045865">
    <property type="entry name" value="ACT-like_dom_sf"/>
</dbReference>
<keyword evidence="9" id="KW-0028">Amino-acid biosynthesis</keyword>
<dbReference type="SUPFAM" id="SSF143548">
    <property type="entry name" value="Serine metabolism enzymes domain"/>
    <property type="match status" value="1"/>
</dbReference>
<dbReference type="InterPro" id="IPR036291">
    <property type="entry name" value="NAD(P)-bd_dom_sf"/>
</dbReference>
<dbReference type="CDD" id="cd12173">
    <property type="entry name" value="PGDH_4"/>
    <property type="match status" value="1"/>
</dbReference>
<evidence type="ECO:0000256" key="8">
    <source>
        <dbReference type="ARBA" id="ARBA00048731"/>
    </source>
</evidence>
<dbReference type="NCBIfam" id="TIGR01327">
    <property type="entry name" value="PGDH"/>
    <property type="match status" value="1"/>
</dbReference>
<name>I4B7L3_TURPD</name>
<dbReference type="PROSITE" id="PS00670">
    <property type="entry name" value="D_2_HYDROXYACID_DH_2"/>
    <property type="match status" value="1"/>
</dbReference>
<dbReference type="Pfam" id="PF02826">
    <property type="entry name" value="2-Hacid_dh_C"/>
    <property type="match status" value="1"/>
</dbReference>
<dbReference type="InterPro" id="IPR029009">
    <property type="entry name" value="ASB_dom_sf"/>
</dbReference>
<evidence type="ECO:0000256" key="1">
    <source>
        <dbReference type="ARBA" id="ARBA00003800"/>
    </source>
</evidence>
<dbReference type="OrthoDB" id="9805416at2"/>
<dbReference type="HOGENOM" id="CLU_019796_8_1_12"/>
<evidence type="ECO:0000256" key="7">
    <source>
        <dbReference type="ARBA" id="ARBA00048126"/>
    </source>
</evidence>
<organism evidence="11 12">
    <name type="scientific">Turneriella parva (strain ATCC BAA-1111 / DSM 21527 / NCTC 11395 / H)</name>
    <name type="common">Leptospira parva</name>
    <dbReference type="NCBI Taxonomy" id="869212"/>
    <lineage>
        <taxon>Bacteria</taxon>
        <taxon>Pseudomonadati</taxon>
        <taxon>Spirochaetota</taxon>
        <taxon>Spirochaetia</taxon>
        <taxon>Leptospirales</taxon>
        <taxon>Leptospiraceae</taxon>
        <taxon>Turneriella</taxon>
    </lineage>
</organism>
<gene>
    <name evidence="11" type="ordered locus">Turpa_2630</name>
</gene>
<dbReference type="PANTHER" id="PTHR42938:SF47">
    <property type="entry name" value="HYDROXYPYRUVATE REDUCTASE"/>
    <property type="match status" value="1"/>
</dbReference>
<dbReference type="GO" id="GO:0006564">
    <property type="term" value="P:L-serine biosynthetic process"/>
    <property type="evidence" value="ECO:0007669"/>
    <property type="project" value="UniProtKB-UniRule"/>
</dbReference>
<evidence type="ECO:0000313" key="11">
    <source>
        <dbReference type="EMBL" id="AFM13270.1"/>
    </source>
</evidence>